<dbReference type="PANTHER" id="PTHR32170:SF3">
    <property type="entry name" value="PROTEASOME ACTIVATOR COMPLEX SUBUNIT 4"/>
    <property type="match status" value="1"/>
</dbReference>
<name>A0A815MTB6_9BILA</name>
<dbReference type="EMBL" id="CAJNOM010000411">
    <property type="protein sequence ID" value="CAF1422598.1"/>
    <property type="molecule type" value="Genomic_DNA"/>
</dbReference>
<dbReference type="PANTHER" id="PTHR32170">
    <property type="entry name" value="PROTEASOME ACTIVATOR COMPLEX SUBUNIT 4"/>
    <property type="match status" value="1"/>
</dbReference>
<keyword evidence="4" id="KW-1185">Reference proteome</keyword>
<dbReference type="EMBL" id="CAJNOI010000039">
    <property type="protein sequence ID" value="CAF0911086.1"/>
    <property type="molecule type" value="Genomic_DNA"/>
</dbReference>
<protein>
    <recommendedName>
        <fullName evidence="1">Proteasome activator complex subunit 4-like HEAT repeat-like domain-containing protein</fullName>
    </recommendedName>
</protein>
<dbReference type="GO" id="GO:0010499">
    <property type="term" value="P:proteasomal ubiquitin-independent protein catabolic process"/>
    <property type="evidence" value="ECO:0007669"/>
    <property type="project" value="TreeGrafter"/>
</dbReference>
<evidence type="ECO:0000313" key="4">
    <source>
        <dbReference type="Proteomes" id="UP000663832"/>
    </source>
</evidence>
<gene>
    <name evidence="2" type="ORF">BJG266_LOCUS11004</name>
    <name evidence="3" type="ORF">QVE165_LOCUS38370</name>
</gene>
<dbReference type="GO" id="GO:0005829">
    <property type="term" value="C:cytosol"/>
    <property type="evidence" value="ECO:0007669"/>
    <property type="project" value="TreeGrafter"/>
</dbReference>
<evidence type="ECO:0000313" key="2">
    <source>
        <dbReference type="EMBL" id="CAF0911086.1"/>
    </source>
</evidence>
<dbReference type="OrthoDB" id="10012532at2759"/>
<accession>A0A815MTB6</accession>
<dbReference type="GO" id="GO:0016504">
    <property type="term" value="F:peptidase activator activity"/>
    <property type="evidence" value="ECO:0007669"/>
    <property type="project" value="InterPro"/>
</dbReference>
<proteinExistence type="predicted"/>
<comment type="caution">
    <text evidence="3">The sequence shown here is derived from an EMBL/GenBank/DDBJ whole genome shotgun (WGS) entry which is preliminary data.</text>
</comment>
<sequence>MDENFLIQLIKINVNNEDIIKFDKSRFSMFKSLFRIFGLSFFDNFMKQLDLLVHRKKHEKQEHRLAAEIVAGMIRGSKYWTLDMLDEFWHKLTLFLNEVCVNLSPDLFIYWGLSFRHSMENQDPRRVFQTINFIRRLIDNQPIINTFNEAFRSYLVQSLAARAKELLDHPSKLIRQMIATVLPVALQFDLTSFHGKPTHHPTINQFIDEMHHRLDQAIIICQRKSLVNHIAGTGIMDNEVHQALNLIELVVAIQGQLFATCNQP</sequence>
<dbReference type="InterPro" id="IPR035309">
    <property type="entry name" value="PSME4"/>
</dbReference>
<evidence type="ECO:0000313" key="3">
    <source>
        <dbReference type="EMBL" id="CAF1422598.1"/>
    </source>
</evidence>
<dbReference type="Pfam" id="PF23096">
    <property type="entry name" value="HEAT_PSME4"/>
    <property type="match status" value="1"/>
</dbReference>
<organism evidence="3 4">
    <name type="scientific">Adineta steineri</name>
    <dbReference type="NCBI Taxonomy" id="433720"/>
    <lineage>
        <taxon>Eukaryota</taxon>
        <taxon>Metazoa</taxon>
        <taxon>Spiralia</taxon>
        <taxon>Gnathifera</taxon>
        <taxon>Rotifera</taxon>
        <taxon>Eurotatoria</taxon>
        <taxon>Bdelloidea</taxon>
        <taxon>Adinetida</taxon>
        <taxon>Adinetidae</taxon>
        <taxon>Adineta</taxon>
    </lineage>
</organism>
<reference evidence="3" key="1">
    <citation type="submission" date="2021-02" db="EMBL/GenBank/DDBJ databases">
        <authorList>
            <person name="Nowell W R."/>
        </authorList>
    </citation>
    <scope>NUCLEOTIDE SEQUENCE</scope>
</reference>
<dbReference type="AlphaFoldDB" id="A0A815MTB6"/>
<evidence type="ECO:0000259" key="1">
    <source>
        <dbReference type="Pfam" id="PF23096"/>
    </source>
</evidence>
<feature type="domain" description="Proteasome activator complex subunit 4-like HEAT repeat-like" evidence="1">
    <location>
        <begin position="2"/>
        <end position="158"/>
    </location>
</feature>
<dbReference type="Proteomes" id="UP000663832">
    <property type="component" value="Unassembled WGS sequence"/>
</dbReference>
<dbReference type="GO" id="GO:0070628">
    <property type="term" value="F:proteasome binding"/>
    <property type="evidence" value="ECO:0007669"/>
    <property type="project" value="InterPro"/>
</dbReference>
<dbReference type="Proteomes" id="UP000663877">
    <property type="component" value="Unassembled WGS sequence"/>
</dbReference>
<dbReference type="InterPro" id="IPR055455">
    <property type="entry name" value="HEAT_PSME4"/>
</dbReference>
<dbReference type="GO" id="GO:0005634">
    <property type="term" value="C:nucleus"/>
    <property type="evidence" value="ECO:0007669"/>
    <property type="project" value="TreeGrafter"/>
</dbReference>